<dbReference type="GO" id="GO:0008270">
    <property type="term" value="F:zinc ion binding"/>
    <property type="evidence" value="ECO:0007669"/>
    <property type="project" value="InterPro"/>
</dbReference>
<dbReference type="AlphaFoldDB" id="A0A9W9VUT7"/>
<dbReference type="PANTHER" id="PTHR37534:SF12">
    <property type="entry name" value="ZN(2)-C6 FUNGAL-TYPE DOMAIN-CONTAINING PROTEIN"/>
    <property type="match status" value="1"/>
</dbReference>
<evidence type="ECO:0000256" key="2">
    <source>
        <dbReference type="ARBA" id="ARBA00023015"/>
    </source>
</evidence>
<dbReference type="InterPro" id="IPR036864">
    <property type="entry name" value="Zn2-C6_fun-type_DNA-bd_sf"/>
</dbReference>
<dbReference type="PANTHER" id="PTHR37534">
    <property type="entry name" value="TRANSCRIPTIONAL ACTIVATOR PROTEIN UGA3"/>
    <property type="match status" value="1"/>
</dbReference>
<gene>
    <name evidence="8" type="ORF">N7496_000825</name>
</gene>
<proteinExistence type="predicted"/>
<accession>A0A9W9VUT7</accession>
<evidence type="ECO:0000256" key="6">
    <source>
        <dbReference type="SAM" id="MobiDB-lite"/>
    </source>
</evidence>
<dbReference type="GO" id="GO:0003677">
    <property type="term" value="F:DNA binding"/>
    <property type="evidence" value="ECO:0007669"/>
    <property type="project" value="UniProtKB-KW"/>
</dbReference>
<dbReference type="GO" id="GO:0000981">
    <property type="term" value="F:DNA-binding transcription factor activity, RNA polymerase II-specific"/>
    <property type="evidence" value="ECO:0007669"/>
    <property type="project" value="InterPro"/>
</dbReference>
<dbReference type="OrthoDB" id="5294180at2759"/>
<dbReference type="SMART" id="SM00066">
    <property type="entry name" value="GAL4"/>
    <property type="match status" value="1"/>
</dbReference>
<dbReference type="CDD" id="cd00067">
    <property type="entry name" value="GAL4"/>
    <property type="match status" value="1"/>
</dbReference>
<dbReference type="PROSITE" id="PS50048">
    <property type="entry name" value="ZN2_CY6_FUNGAL_2"/>
    <property type="match status" value="1"/>
</dbReference>
<dbReference type="Pfam" id="PF11951">
    <property type="entry name" value="Fungal_trans_2"/>
    <property type="match status" value="1"/>
</dbReference>
<keyword evidence="9" id="KW-1185">Reference proteome</keyword>
<evidence type="ECO:0000256" key="5">
    <source>
        <dbReference type="ARBA" id="ARBA00023242"/>
    </source>
</evidence>
<feature type="compositionally biased region" description="Low complexity" evidence="6">
    <location>
        <begin position="1"/>
        <end position="25"/>
    </location>
</feature>
<dbReference type="Proteomes" id="UP001147782">
    <property type="component" value="Unassembled WGS sequence"/>
</dbReference>
<dbReference type="EMBL" id="JAPZBS010000001">
    <property type="protein sequence ID" value="KAJ5389757.1"/>
    <property type="molecule type" value="Genomic_DNA"/>
</dbReference>
<name>A0A9W9VUT7_9EURO</name>
<feature type="region of interest" description="Disordered" evidence="6">
    <location>
        <begin position="645"/>
        <end position="672"/>
    </location>
</feature>
<dbReference type="PROSITE" id="PS00463">
    <property type="entry name" value="ZN2_CY6_FUNGAL_1"/>
    <property type="match status" value="1"/>
</dbReference>
<keyword evidence="3" id="KW-0238">DNA-binding</keyword>
<dbReference type="Pfam" id="PF00172">
    <property type="entry name" value="Zn_clus"/>
    <property type="match status" value="1"/>
</dbReference>
<comment type="caution">
    <text evidence="8">The sequence shown here is derived from an EMBL/GenBank/DDBJ whole genome shotgun (WGS) entry which is preliminary data.</text>
</comment>
<reference evidence="8" key="1">
    <citation type="submission" date="2022-11" db="EMBL/GenBank/DDBJ databases">
        <authorList>
            <person name="Petersen C."/>
        </authorList>
    </citation>
    <scope>NUCLEOTIDE SEQUENCE</scope>
    <source>
        <strain evidence="8">IBT 29864</strain>
    </source>
</reference>
<dbReference type="InterPro" id="IPR021858">
    <property type="entry name" value="Fun_TF"/>
</dbReference>
<reference evidence="8" key="2">
    <citation type="journal article" date="2023" name="IMA Fungus">
        <title>Comparative genomic study of the Penicillium genus elucidates a diverse pangenome and 15 lateral gene transfer events.</title>
        <authorList>
            <person name="Petersen C."/>
            <person name="Sorensen T."/>
            <person name="Nielsen M.R."/>
            <person name="Sondergaard T.E."/>
            <person name="Sorensen J.L."/>
            <person name="Fitzpatrick D.A."/>
            <person name="Frisvad J.C."/>
            <person name="Nielsen K.L."/>
        </authorList>
    </citation>
    <scope>NUCLEOTIDE SEQUENCE</scope>
    <source>
        <strain evidence="8">IBT 29864</strain>
    </source>
</reference>
<protein>
    <recommendedName>
        <fullName evidence="7">Zn(2)-C6 fungal-type domain-containing protein</fullName>
    </recommendedName>
</protein>
<sequence>MPGSKPTPTLAAATKTTRAPTVTSTHSENASKTANKLHKRSRSGCFTCRLRRKKCDEGHPSCKACINLNLKCEYKRPMWWASAEQRRMQKERVKNKIKHTKTLERRGSQGMRKNSLGQVMYLTYPLHSENGEHAHLSQTSPSLSGEGDFIHPSFVEPYDPFINNMPTTAFPTHAYPAHYAPYEIDVRTERQTFVNDVPLRHDSSVSTYSAMGPPQLHATLPTFHGDEWLKEECFNQAGVYGPLDPSIVQHNSYSMAPHIDTAAIPVDEHDRAFLDHFVENVLRMIFPIIEVHQLGAARARSILHSLETNKSYLHCCLSVSAIHLKTTVGLSAEQIDHDIMRHRYEAIAQLCQALNHDTEHEQILDATLAMIFFHCSVGAPDDCLPDIPWDDHFQAASNLVNRLELPSSSVRTADSGVITPFSMTMTTWIDILGATILGKTPQFAHSYRSKHLTGTPSGLRELMGCDDRIMYLISEIACLDSLKLEGRINELTLCQHVSALGAQLEHTEPADPALGHPYTPNGAFRPDILTKSMSTIFRIAARIYLCSLVPGFDRNQPSNVNLVLALTSALQFIPAGPYGFDRSLVWPLLMAGAFSTPESSFRSVLEERAAALGEIGDFGSFGRMYRVLHEVWRLSDDCSTSEPVATEQTHASGLGFKQESSTSPELGSPGMRSIKKQNVHWRDIMHRNGWRYLLL</sequence>
<keyword evidence="5" id="KW-0539">Nucleus</keyword>
<evidence type="ECO:0000313" key="8">
    <source>
        <dbReference type="EMBL" id="KAJ5389757.1"/>
    </source>
</evidence>
<comment type="subcellular location">
    <subcellularLocation>
        <location evidence="1">Nucleus</location>
    </subcellularLocation>
</comment>
<evidence type="ECO:0000256" key="4">
    <source>
        <dbReference type="ARBA" id="ARBA00023163"/>
    </source>
</evidence>
<organism evidence="8 9">
    <name type="scientific">Penicillium cataractarum</name>
    <dbReference type="NCBI Taxonomy" id="2100454"/>
    <lineage>
        <taxon>Eukaryota</taxon>
        <taxon>Fungi</taxon>
        <taxon>Dikarya</taxon>
        <taxon>Ascomycota</taxon>
        <taxon>Pezizomycotina</taxon>
        <taxon>Eurotiomycetes</taxon>
        <taxon>Eurotiomycetidae</taxon>
        <taxon>Eurotiales</taxon>
        <taxon>Aspergillaceae</taxon>
        <taxon>Penicillium</taxon>
    </lineage>
</organism>
<feature type="region of interest" description="Disordered" evidence="6">
    <location>
        <begin position="1"/>
        <end position="36"/>
    </location>
</feature>
<keyword evidence="2" id="KW-0805">Transcription regulation</keyword>
<evidence type="ECO:0000313" key="9">
    <source>
        <dbReference type="Proteomes" id="UP001147782"/>
    </source>
</evidence>
<keyword evidence="4" id="KW-0804">Transcription</keyword>
<evidence type="ECO:0000259" key="7">
    <source>
        <dbReference type="PROSITE" id="PS50048"/>
    </source>
</evidence>
<evidence type="ECO:0000256" key="3">
    <source>
        <dbReference type="ARBA" id="ARBA00023125"/>
    </source>
</evidence>
<feature type="domain" description="Zn(2)-C6 fungal-type" evidence="7">
    <location>
        <begin position="44"/>
        <end position="74"/>
    </location>
</feature>
<dbReference type="GeneID" id="81432933"/>
<dbReference type="InterPro" id="IPR001138">
    <property type="entry name" value="Zn2Cys6_DnaBD"/>
</dbReference>
<dbReference type="GO" id="GO:0005634">
    <property type="term" value="C:nucleus"/>
    <property type="evidence" value="ECO:0007669"/>
    <property type="project" value="UniProtKB-SubCell"/>
</dbReference>
<dbReference type="Gene3D" id="4.10.240.10">
    <property type="entry name" value="Zn(2)-C6 fungal-type DNA-binding domain"/>
    <property type="match status" value="1"/>
</dbReference>
<dbReference type="RefSeq" id="XP_056560485.1">
    <property type="nucleotide sequence ID" value="XM_056693756.1"/>
</dbReference>
<evidence type="ECO:0000256" key="1">
    <source>
        <dbReference type="ARBA" id="ARBA00004123"/>
    </source>
</evidence>
<dbReference type="SUPFAM" id="SSF57701">
    <property type="entry name" value="Zn2/Cys6 DNA-binding domain"/>
    <property type="match status" value="1"/>
</dbReference>